<feature type="transmembrane region" description="Helical" evidence="1">
    <location>
        <begin position="268"/>
        <end position="287"/>
    </location>
</feature>
<keyword evidence="1" id="KW-0812">Transmembrane</keyword>
<dbReference type="PANTHER" id="PTHR22911:SF79">
    <property type="entry name" value="MOBA-LIKE NTP TRANSFERASE DOMAIN-CONTAINING PROTEIN"/>
    <property type="match status" value="1"/>
</dbReference>
<sequence length="323" mass="36258">MGRLPCNFVQPARLTFAPGKGMPRPLIIPSNMKRAYWYLHISVLFLALSAIFGKLISLSELLLSWYRVVFAAIILWVLLQKRSGRPALSLREKFHIGKYGVLLTLSWVFFYGSIKYANISIGVVCACMASFFTAIFSPLITRTPFMLSEFLLSGLTLLGIGLIFSFDSSMRLGILLGIFSPVFFSLYYIYNKKLAATYDVLQINYYQMIGGAAGLSVILPFYLHYFPGTELIPGLKDTAYLIILASVCTVLVYILVTEALKKISAFTANLTMNLEPIYAIIIAFIFFQEGRDFNNSFYLGLLLVILSVILQSRISIKDSRLTP</sequence>
<name>A0A1H4C4Z3_9BACT</name>
<dbReference type="InterPro" id="IPR000620">
    <property type="entry name" value="EamA_dom"/>
</dbReference>
<dbReference type="PANTHER" id="PTHR22911">
    <property type="entry name" value="ACYL-MALONYL CONDENSING ENZYME-RELATED"/>
    <property type="match status" value="1"/>
</dbReference>
<dbReference type="EMBL" id="FNQY01000027">
    <property type="protein sequence ID" value="SEA55438.1"/>
    <property type="molecule type" value="Genomic_DNA"/>
</dbReference>
<evidence type="ECO:0000313" key="4">
    <source>
        <dbReference type="Proteomes" id="UP000199041"/>
    </source>
</evidence>
<feature type="transmembrane region" description="Helical" evidence="1">
    <location>
        <begin position="172"/>
        <end position="191"/>
    </location>
</feature>
<protein>
    <submittedName>
        <fullName evidence="3">Threonine/homoserine efflux transporter RhtA</fullName>
    </submittedName>
</protein>
<dbReference type="InterPro" id="IPR037185">
    <property type="entry name" value="EmrE-like"/>
</dbReference>
<feature type="transmembrane region" description="Helical" evidence="1">
    <location>
        <begin position="35"/>
        <end position="56"/>
    </location>
</feature>
<keyword evidence="1" id="KW-0472">Membrane</keyword>
<feature type="transmembrane region" description="Helical" evidence="1">
    <location>
        <begin position="147"/>
        <end position="166"/>
    </location>
</feature>
<reference evidence="3 4" key="1">
    <citation type="submission" date="2016-10" db="EMBL/GenBank/DDBJ databases">
        <authorList>
            <person name="de Groot N.N."/>
        </authorList>
    </citation>
    <scope>NUCLEOTIDE SEQUENCE [LARGE SCALE GENOMIC DNA]</scope>
    <source>
        <strain evidence="3 4">Vu-144</strain>
    </source>
</reference>
<dbReference type="GO" id="GO:0016020">
    <property type="term" value="C:membrane"/>
    <property type="evidence" value="ECO:0007669"/>
    <property type="project" value="InterPro"/>
</dbReference>
<feature type="transmembrane region" description="Helical" evidence="1">
    <location>
        <begin position="203"/>
        <end position="226"/>
    </location>
</feature>
<evidence type="ECO:0000259" key="2">
    <source>
        <dbReference type="Pfam" id="PF00892"/>
    </source>
</evidence>
<dbReference type="Pfam" id="PF00892">
    <property type="entry name" value="EamA"/>
    <property type="match status" value="2"/>
</dbReference>
<feature type="transmembrane region" description="Helical" evidence="1">
    <location>
        <begin position="120"/>
        <end position="140"/>
    </location>
</feature>
<dbReference type="SUPFAM" id="SSF103481">
    <property type="entry name" value="Multidrug resistance efflux transporter EmrE"/>
    <property type="match status" value="1"/>
</dbReference>
<evidence type="ECO:0000256" key="1">
    <source>
        <dbReference type="SAM" id="Phobius"/>
    </source>
</evidence>
<gene>
    <name evidence="3" type="ORF">SAMN05192529_12741</name>
</gene>
<feature type="domain" description="EamA" evidence="2">
    <location>
        <begin position="172"/>
        <end position="310"/>
    </location>
</feature>
<dbReference type="Proteomes" id="UP000199041">
    <property type="component" value="Unassembled WGS sequence"/>
</dbReference>
<feature type="transmembrane region" description="Helical" evidence="1">
    <location>
        <begin position="99"/>
        <end position="114"/>
    </location>
</feature>
<feature type="transmembrane region" description="Helical" evidence="1">
    <location>
        <begin position="62"/>
        <end position="79"/>
    </location>
</feature>
<accession>A0A1H4C4Z3</accession>
<keyword evidence="1" id="KW-1133">Transmembrane helix</keyword>
<keyword evidence="4" id="KW-1185">Reference proteome</keyword>
<organism evidence="3 4">
    <name type="scientific">Arachidicoccus rhizosphaerae</name>
    <dbReference type="NCBI Taxonomy" id="551991"/>
    <lineage>
        <taxon>Bacteria</taxon>
        <taxon>Pseudomonadati</taxon>
        <taxon>Bacteroidota</taxon>
        <taxon>Chitinophagia</taxon>
        <taxon>Chitinophagales</taxon>
        <taxon>Chitinophagaceae</taxon>
        <taxon>Arachidicoccus</taxon>
    </lineage>
</organism>
<dbReference type="STRING" id="551991.SAMN05192529_12741"/>
<proteinExistence type="predicted"/>
<dbReference type="RefSeq" id="WP_244518988.1">
    <property type="nucleotide sequence ID" value="NZ_FNQY01000027.1"/>
</dbReference>
<dbReference type="AlphaFoldDB" id="A0A1H4C4Z3"/>
<feature type="domain" description="EamA" evidence="2">
    <location>
        <begin position="35"/>
        <end position="164"/>
    </location>
</feature>
<feature type="transmembrane region" description="Helical" evidence="1">
    <location>
        <begin position="293"/>
        <end position="310"/>
    </location>
</feature>
<evidence type="ECO:0000313" key="3">
    <source>
        <dbReference type="EMBL" id="SEA55438.1"/>
    </source>
</evidence>
<feature type="transmembrane region" description="Helical" evidence="1">
    <location>
        <begin position="238"/>
        <end position="256"/>
    </location>
</feature>